<protein>
    <submittedName>
        <fullName evidence="1">Uncharacterized protein</fullName>
    </submittedName>
</protein>
<keyword evidence="2" id="KW-1185">Reference proteome</keyword>
<proteinExistence type="predicted"/>
<evidence type="ECO:0000313" key="2">
    <source>
        <dbReference type="Proteomes" id="UP000026915"/>
    </source>
</evidence>
<organism evidence="1 2">
    <name type="scientific">Theobroma cacao</name>
    <name type="common">Cacao</name>
    <name type="synonym">Cocoa</name>
    <dbReference type="NCBI Taxonomy" id="3641"/>
    <lineage>
        <taxon>Eukaryota</taxon>
        <taxon>Viridiplantae</taxon>
        <taxon>Streptophyta</taxon>
        <taxon>Embryophyta</taxon>
        <taxon>Tracheophyta</taxon>
        <taxon>Spermatophyta</taxon>
        <taxon>Magnoliopsida</taxon>
        <taxon>eudicotyledons</taxon>
        <taxon>Gunneridae</taxon>
        <taxon>Pentapetalae</taxon>
        <taxon>rosids</taxon>
        <taxon>malvids</taxon>
        <taxon>Malvales</taxon>
        <taxon>Malvaceae</taxon>
        <taxon>Byttnerioideae</taxon>
        <taxon>Theobroma</taxon>
    </lineage>
</organism>
<dbReference type="Gramene" id="EOY14351">
    <property type="protein sequence ID" value="EOY14351"/>
    <property type="gene ID" value="TCM_033744"/>
</dbReference>
<name>A0A061FBD8_THECC</name>
<reference evidence="1 2" key="1">
    <citation type="journal article" date="2013" name="Genome Biol.">
        <title>The genome sequence of the most widely cultivated cacao type and its use to identify candidate genes regulating pod color.</title>
        <authorList>
            <person name="Motamayor J.C."/>
            <person name="Mockaitis K."/>
            <person name="Schmutz J."/>
            <person name="Haiminen N."/>
            <person name="Iii D.L."/>
            <person name="Cornejo O."/>
            <person name="Findley S.D."/>
            <person name="Zheng P."/>
            <person name="Utro F."/>
            <person name="Royaert S."/>
            <person name="Saski C."/>
            <person name="Jenkins J."/>
            <person name="Podicheti R."/>
            <person name="Zhao M."/>
            <person name="Scheffler B.E."/>
            <person name="Stack J.C."/>
            <person name="Feltus F.A."/>
            <person name="Mustiga G.M."/>
            <person name="Amores F."/>
            <person name="Phillips W."/>
            <person name="Marelli J.P."/>
            <person name="May G.D."/>
            <person name="Shapiro H."/>
            <person name="Ma J."/>
            <person name="Bustamante C.D."/>
            <person name="Schnell R.J."/>
            <person name="Main D."/>
            <person name="Gilbert D."/>
            <person name="Parida L."/>
            <person name="Kuhn D.N."/>
        </authorList>
    </citation>
    <scope>NUCLEOTIDE SEQUENCE [LARGE SCALE GENOMIC DNA]</scope>
    <source>
        <strain evidence="2">cv. Matina 1-6</strain>
    </source>
</reference>
<dbReference type="HOGENOM" id="CLU_2282596_0_0_1"/>
<gene>
    <name evidence="1" type="ORF">TCM_033744</name>
</gene>
<dbReference type="EMBL" id="CM001885">
    <property type="protein sequence ID" value="EOY14351.1"/>
    <property type="molecule type" value="Genomic_DNA"/>
</dbReference>
<evidence type="ECO:0000313" key="1">
    <source>
        <dbReference type="EMBL" id="EOY14351.1"/>
    </source>
</evidence>
<sequence>MPKLLSKELTSYEIYDQLKINLFVRNWLIFSLGTPRPQQVLWPVRNISSNSDHFEISCGSRPKQPASAHPTFGVDVVNSSFTLLNLISNPTKRSRNLNQLFM</sequence>
<dbReference type="AlphaFoldDB" id="A0A061FBD8"/>
<dbReference type="Proteomes" id="UP000026915">
    <property type="component" value="Chromosome 7"/>
</dbReference>
<accession>A0A061FBD8</accession>
<dbReference type="STRING" id="3641.A0A061FBD8"/>
<dbReference type="InParanoid" id="A0A061FBD8"/>